<gene>
    <name evidence="1" type="ORF">FJU08_08770</name>
</gene>
<dbReference type="PANTHER" id="PTHR15364">
    <property type="entry name" value="2'-DEOXYNUCLEOSIDE 5'-PHOSPHATE N-HYDROLASE 1"/>
    <property type="match status" value="1"/>
</dbReference>
<dbReference type="AlphaFoldDB" id="A0A506U8L0"/>
<dbReference type="GO" id="GO:0016740">
    <property type="term" value="F:transferase activity"/>
    <property type="evidence" value="ECO:0007669"/>
    <property type="project" value="UniProtKB-KW"/>
</dbReference>
<dbReference type="InterPro" id="IPR051239">
    <property type="entry name" value="2'-dNMP_N-hydrolase"/>
</dbReference>
<name>A0A506U8L0_9HYPH</name>
<protein>
    <submittedName>
        <fullName evidence="1">Nucleoside 2-deoxyribosyltransferase</fullName>
    </submittedName>
</protein>
<dbReference type="PANTHER" id="PTHR15364:SF0">
    <property type="entry name" value="2'-DEOXYNUCLEOSIDE 5'-PHOSPHATE N-HYDROLASE 1"/>
    <property type="match status" value="1"/>
</dbReference>
<dbReference type="InterPro" id="IPR007710">
    <property type="entry name" value="Nucleoside_deoxyribTrfase"/>
</dbReference>
<keyword evidence="2" id="KW-1185">Reference proteome</keyword>
<dbReference type="Proteomes" id="UP000318801">
    <property type="component" value="Unassembled WGS sequence"/>
</dbReference>
<dbReference type="Gene3D" id="3.40.50.450">
    <property type="match status" value="1"/>
</dbReference>
<reference evidence="1 2" key="1">
    <citation type="submission" date="2019-06" db="EMBL/GenBank/DDBJ databases">
        <authorList>
            <person name="Li M."/>
        </authorList>
    </citation>
    <scope>NUCLEOTIDE SEQUENCE [LARGE SCALE GENOMIC DNA]</scope>
    <source>
        <strain evidence="1 2">BGMRC2036</strain>
    </source>
</reference>
<proteinExistence type="predicted"/>
<dbReference type="RefSeq" id="WP_141148633.1">
    <property type="nucleotide sequence ID" value="NZ_VHLG01000004.1"/>
</dbReference>
<dbReference type="OrthoDB" id="9795789at2"/>
<evidence type="ECO:0000313" key="1">
    <source>
        <dbReference type="EMBL" id="TPW30762.1"/>
    </source>
</evidence>
<organism evidence="1 2">
    <name type="scientific">Martelella alba</name>
    <dbReference type="NCBI Taxonomy" id="2590451"/>
    <lineage>
        <taxon>Bacteria</taxon>
        <taxon>Pseudomonadati</taxon>
        <taxon>Pseudomonadota</taxon>
        <taxon>Alphaproteobacteria</taxon>
        <taxon>Hyphomicrobiales</taxon>
        <taxon>Aurantimonadaceae</taxon>
        <taxon>Martelella</taxon>
    </lineage>
</organism>
<dbReference type="SUPFAM" id="SSF52309">
    <property type="entry name" value="N-(deoxy)ribosyltransferase-like"/>
    <property type="match status" value="1"/>
</dbReference>
<dbReference type="GO" id="GO:0009159">
    <property type="term" value="P:deoxyribonucleoside monophosphate catabolic process"/>
    <property type="evidence" value="ECO:0007669"/>
    <property type="project" value="TreeGrafter"/>
</dbReference>
<evidence type="ECO:0000313" key="2">
    <source>
        <dbReference type="Proteomes" id="UP000318801"/>
    </source>
</evidence>
<comment type="caution">
    <text evidence="1">The sequence shown here is derived from an EMBL/GenBank/DDBJ whole genome shotgun (WGS) entry which is preliminary data.</text>
</comment>
<accession>A0A506U8L0</accession>
<dbReference type="EMBL" id="VHLG01000004">
    <property type="protein sequence ID" value="TPW30762.1"/>
    <property type="molecule type" value="Genomic_DNA"/>
</dbReference>
<sequence>MTVKVYMAGPEIFFENGLEIIKIKADMVRAAGLEPLSPGDRPLPPCETPFETGMAISASDEEMMLESDAIIANLTPFRGISADPGTIFEVGFMCALNKPVFAYSNIADGHTARLMDYYRSAVTRASDGFLRGPDGMMVEDCDMTENLMVDGGILRRHGILTAAEDATTAALDDLTEFRKCLVKASARLKALA</sequence>
<keyword evidence="1" id="KW-0808">Transferase</keyword>
<dbReference type="GO" id="GO:0070694">
    <property type="term" value="F:5-hydroxymethyl-dUMP N-hydrolase activity"/>
    <property type="evidence" value="ECO:0007669"/>
    <property type="project" value="TreeGrafter"/>
</dbReference>
<dbReference type="Pfam" id="PF05014">
    <property type="entry name" value="Nuc_deoxyrib_tr"/>
    <property type="match status" value="1"/>
</dbReference>